<feature type="chain" id="PRO_5045597570" description="DUF5666 domain-containing protein" evidence="1">
    <location>
        <begin position="26"/>
        <end position="99"/>
    </location>
</feature>
<proteinExistence type="predicted"/>
<sequence length="99" mass="10727">MKLNIVRFTFLTLGVAITGCTIAQAQDGNISGRVERVWEDGFRLNNGTQTIKVDSYGVCGDNTARQINVGDQVNVTGEFDWGDFDAFSITTADGENVCS</sequence>
<name>A0ABR9V733_9CHRO</name>
<evidence type="ECO:0008006" key="4">
    <source>
        <dbReference type="Google" id="ProtNLM"/>
    </source>
</evidence>
<feature type="signal peptide" evidence="1">
    <location>
        <begin position="1"/>
        <end position="25"/>
    </location>
</feature>
<comment type="caution">
    <text evidence="2">The sequence shown here is derived from an EMBL/GenBank/DDBJ whole genome shotgun (WGS) entry which is preliminary data.</text>
</comment>
<evidence type="ECO:0000313" key="3">
    <source>
        <dbReference type="Proteomes" id="UP000654604"/>
    </source>
</evidence>
<dbReference type="Proteomes" id="UP000654604">
    <property type="component" value="Unassembled WGS sequence"/>
</dbReference>
<dbReference type="PROSITE" id="PS51257">
    <property type="entry name" value="PROKAR_LIPOPROTEIN"/>
    <property type="match status" value="1"/>
</dbReference>
<reference evidence="2 3" key="1">
    <citation type="submission" date="2020-10" db="EMBL/GenBank/DDBJ databases">
        <authorList>
            <person name="Castelo-Branco R."/>
            <person name="Eusebio N."/>
            <person name="Adriana R."/>
            <person name="Vieira A."/>
            <person name="Brugerolle De Fraissinette N."/>
            <person name="Rezende De Castro R."/>
            <person name="Schneider M.P."/>
            <person name="Vasconcelos V."/>
            <person name="Leao P.N."/>
        </authorList>
    </citation>
    <scope>NUCLEOTIDE SEQUENCE [LARGE SCALE GENOMIC DNA]</scope>
    <source>
        <strain evidence="2 3">LEGE 03274</strain>
    </source>
</reference>
<dbReference type="EMBL" id="JADEWC010000042">
    <property type="protein sequence ID" value="MBE9223702.1"/>
    <property type="molecule type" value="Genomic_DNA"/>
</dbReference>
<organism evidence="2 3">
    <name type="scientific">Cyanobacterium stanieri LEGE 03274</name>
    <dbReference type="NCBI Taxonomy" id="1828756"/>
    <lineage>
        <taxon>Bacteria</taxon>
        <taxon>Bacillati</taxon>
        <taxon>Cyanobacteriota</taxon>
        <taxon>Cyanophyceae</taxon>
        <taxon>Oscillatoriophycideae</taxon>
        <taxon>Chroococcales</taxon>
        <taxon>Geminocystaceae</taxon>
        <taxon>Cyanobacterium</taxon>
    </lineage>
</organism>
<evidence type="ECO:0000313" key="2">
    <source>
        <dbReference type="EMBL" id="MBE9223702.1"/>
    </source>
</evidence>
<evidence type="ECO:0000256" key="1">
    <source>
        <dbReference type="SAM" id="SignalP"/>
    </source>
</evidence>
<gene>
    <name evidence="2" type="ORF">IQ215_13440</name>
</gene>
<accession>A0ABR9V733</accession>
<dbReference type="RefSeq" id="WP_193801925.1">
    <property type="nucleotide sequence ID" value="NZ_JADEWC010000042.1"/>
</dbReference>
<keyword evidence="3" id="KW-1185">Reference proteome</keyword>
<keyword evidence="1" id="KW-0732">Signal</keyword>
<protein>
    <recommendedName>
        <fullName evidence="4">DUF5666 domain-containing protein</fullName>
    </recommendedName>
</protein>